<dbReference type="PANTHER" id="PTHR20858:SF17">
    <property type="entry name" value="HYDROXYMETHYLPYRIMIDINE_PHOSPHOMETHYLPYRIMIDINE KINASE THI20-RELATED"/>
    <property type="match status" value="1"/>
</dbReference>
<dbReference type="GO" id="GO:0008972">
    <property type="term" value="F:phosphomethylpyrimidine kinase activity"/>
    <property type="evidence" value="ECO:0007669"/>
    <property type="project" value="InterPro"/>
</dbReference>
<dbReference type="GO" id="GO:0005829">
    <property type="term" value="C:cytosol"/>
    <property type="evidence" value="ECO:0007669"/>
    <property type="project" value="TreeGrafter"/>
</dbReference>
<proteinExistence type="predicted"/>
<dbReference type="Pfam" id="PF08543">
    <property type="entry name" value="Phos_pyr_kin"/>
    <property type="match status" value="1"/>
</dbReference>
<reference evidence="4 5" key="1">
    <citation type="journal article" date="2013" name="Genome Announc.">
        <title>Draft Genome Sequence of the Methanotrophic Gammaproteobacterium Methyloglobulus morosus DSM 22980 Strain KoM1.</title>
        <authorList>
            <person name="Poehlein A."/>
            <person name="Deutzmann J.S."/>
            <person name="Daniel R."/>
            <person name="Simeonova D.D."/>
        </authorList>
    </citation>
    <scope>NUCLEOTIDE SEQUENCE [LARGE SCALE GENOMIC DNA]</scope>
    <source>
        <strain evidence="4 5">KoM1</strain>
    </source>
</reference>
<keyword evidence="5" id="KW-1185">Reference proteome</keyword>
<evidence type="ECO:0000256" key="1">
    <source>
        <dbReference type="ARBA" id="ARBA00004948"/>
    </source>
</evidence>
<keyword evidence="4" id="KW-0808">Transferase</keyword>
<sequence>MIANYPAVLSFSGHDPSGGAGVQADIETLVSHQCHAVSVITALTEQDTQNVKKLIPQTPDNIINQAMTLMADIPVKAIKIGLIGHPDTALAIHKIINKHPTTPIIFDPILAAGGGADLSDDRLISTINNFLLPQTTVLTPNSAEARKLTGLDDLNECGLSLLEKGCQYVLITGSHEATPEVSNLLFHNGNCCETYTWNRLPYSYHGSGCTLAASIAALIARGLSIFDAISEAQEYTWNALNAAYQTGKGQHNPNRFFWVDDE</sequence>
<dbReference type="OrthoDB" id="9810880at2"/>
<dbReference type="Proteomes" id="UP000017842">
    <property type="component" value="Unassembled WGS sequence"/>
</dbReference>
<evidence type="ECO:0000259" key="3">
    <source>
        <dbReference type="Pfam" id="PF08543"/>
    </source>
</evidence>
<dbReference type="InterPro" id="IPR013749">
    <property type="entry name" value="PM/HMP-P_kinase-1"/>
</dbReference>
<evidence type="ECO:0000256" key="2">
    <source>
        <dbReference type="ARBA" id="ARBA00012135"/>
    </source>
</evidence>
<dbReference type="UniPathway" id="UPA00060">
    <property type="reaction ID" value="UER00138"/>
</dbReference>
<comment type="caution">
    <text evidence="4">The sequence shown here is derived from an EMBL/GenBank/DDBJ whole genome shotgun (WGS) entry which is preliminary data.</text>
</comment>
<dbReference type="STRING" id="1116472.MGMO_174c00100"/>
<dbReference type="CDD" id="cd01169">
    <property type="entry name" value="HMPP_kinase"/>
    <property type="match status" value="1"/>
</dbReference>
<dbReference type="PATRIC" id="fig|1116472.3.peg.3880"/>
<dbReference type="GO" id="GO:0009229">
    <property type="term" value="P:thiamine diphosphate biosynthetic process"/>
    <property type="evidence" value="ECO:0007669"/>
    <property type="project" value="UniProtKB-UniPathway"/>
</dbReference>
<feature type="domain" description="Pyridoxamine kinase/Phosphomethylpyrimidine kinase" evidence="3">
    <location>
        <begin position="15"/>
        <end position="251"/>
    </location>
</feature>
<gene>
    <name evidence="4" type="primary">thiD</name>
    <name evidence="4" type="ORF">MGMO_174c00100</name>
</gene>
<keyword evidence="4" id="KW-0418">Kinase</keyword>
<dbReference type="GO" id="GO:0008902">
    <property type="term" value="F:hydroxymethylpyrimidine kinase activity"/>
    <property type="evidence" value="ECO:0007669"/>
    <property type="project" value="UniProtKB-EC"/>
</dbReference>
<name>V5BGR7_9GAMM</name>
<evidence type="ECO:0000313" key="5">
    <source>
        <dbReference type="Proteomes" id="UP000017842"/>
    </source>
</evidence>
<dbReference type="InterPro" id="IPR004399">
    <property type="entry name" value="HMP/HMP-P_kinase_dom"/>
</dbReference>
<dbReference type="InterPro" id="IPR029056">
    <property type="entry name" value="Ribokinase-like"/>
</dbReference>
<dbReference type="EC" id="2.7.1.49" evidence="2"/>
<accession>V5BGR7</accession>
<dbReference type="Gene3D" id="3.40.1190.20">
    <property type="match status" value="1"/>
</dbReference>
<dbReference type="RefSeq" id="WP_023496479.1">
    <property type="nucleotide sequence ID" value="NZ_AYLO01000159.1"/>
</dbReference>
<comment type="pathway">
    <text evidence="1">Cofactor biosynthesis; thiamine diphosphate biosynthesis.</text>
</comment>
<protein>
    <recommendedName>
        <fullName evidence="2">hydroxymethylpyrimidine kinase</fullName>
        <ecNumber evidence="2">2.7.1.49</ecNumber>
    </recommendedName>
</protein>
<organism evidence="4 5">
    <name type="scientific">Methyloglobulus morosus KoM1</name>
    <dbReference type="NCBI Taxonomy" id="1116472"/>
    <lineage>
        <taxon>Bacteria</taxon>
        <taxon>Pseudomonadati</taxon>
        <taxon>Pseudomonadota</taxon>
        <taxon>Gammaproteobacteria</taxon>
        <taxon>Methylococcales</taxon>
        <taxon>Methylococcaceae</taxon>
        <taxon>Methyloglobulus</taxon>
    </lineage>
</organism>
<dbReference type="PANTHER" id="PTHR20858">
    <property type="entry name" value="PHOSPHOMETHYLPYRIMIDINE KINASE"/>
    <property type="match status" value="1"/>
</dbReference>
<dbReference type="EMBL" id="AYLO01000159">
    <property type="protein sequence ID" value="ESS66944.1"/>
    <property type="molecule type" value="Genomic_DNA"/>
</dbReference>
<dbReference type="eggNOG" id="COG0351">
    <property type="taxonomic scope" value="Bacteria"/>
</dbReference>
<dbReference type="SUPFAM" id="SSF53613">
    <property type="entry name" value="Ribokinase-like"/>
    <property type="match status" value="1"/>
</dbReference>
<dbReference type="GO" id="GO:0009228">
    <property type="term" value="P:thiamine biosynthetic process"/>
    <property type="evidence" value="ECO:0007669"/>
    <property type="project" value="InterPro"/>
</dbReference>
<dbReference type="AlphaFoldDB" id="V5BGR7"/>
<evidence type="ECO:0000313" key="4">
    <source>
        <dbReference type="EMBL" id="ESS66944.1"/>
    </source>
</evidence>